<keyword evidence="5 12" id="KW-0812">Transmembrane</keyword>
<evidence type="ECO:0000256" key="5">
    <source>
        <dbReference type="ARBA" id="ARBA00022692"/>
    </source>
</evidence>
<evidence type="ECO:0000256" key="11">
    <source>
        <dbReference type="RuleBase" id="RU362091"/>
    </source>
</evidence>
<dbReference type="InterPro" id="IPR051163">
    <property type="entry name" value="Sodium:Solute_Symporter_SSF"/>
</dbReference>
<comment type="subcellular location">
    <subcellularLocation>
        <location evidence="1">Cell membrane</location>
        <topology evidence="1">Multi-pass membrane protein</topology>
    </subcellularLocation>
</comment>
<dbReference type="OrthoDB" id="6132759at2759"/>
<keyword evidence="3" id="KW-0813">Transport</keyword>
<feature type="transmembrane region" description="Helical" evidence="12">
    <location>
        <begin position="163"/>
        <end position="185"/>
    </location>
</feature>
<dbReference type="GO" id="GO:0006814">
    <property type="term" value="P:sodium ion transport"/>
    <property type="evidence" value="ECO:0007669"/>
    <property type="project" value="UniProtKB-KW"/>
</dbReference>
<evidence type="ECO:0000256" key="4">
    <source>
        <dbReference type="ARBA" id="ARBA00022475"/>
    </source>
</evidence>
<accession>A0A9N9MWU7</accession>
<dbReference type="PROSITE" id="PS50283">
    <property type="entry name" value="NA_SOLUT_SYMP_3"/>
    <property type="match status" value="1"/>
</dbReference>
<dbReference type="PANTHER" id="PTHR42985">
    <property type="entry name" value="SODIUM-COUPLED MONOCARBOXYLATE TRANSPORTER"/>
    <property type="match status" value="1"/>
</dbReference>
<evidence type="ECO:0000256" key="12">
    <source>
        <dbReference type="SAM" id="Phobius"/>
    </source>
</evidence>
<evidence type="ECO:0000256" key="8">
    <source>
        <dbReference type="ARBA" id="ARBA00023065"/>
    </source>
</evidence>
<dbReference type="AlphaFoldDB" id="A0A9N9MWU7"/>
<gene>
    <name evidence="13" type="ORF">CEUTPL_LOCUS9463</name>
</gene>
<feature type="transmembrane region" description="Helical" evidence="12">
    <location>
        <begin position="517"/>
        <end position="538"/>
    </location>
</feature>
<evidence type="ECO:0000256" key="1">
    <source>
        <dbReference type="ARBA" id="ARBA00004651"/>
    </source>
</evidence>
<keyword evidence="7" id="KW-0915">Sodium</keyword>
<feature type="transmembrane region" description="Helical" evidence="12">
    <location>
        <begin position="17"/>
        <end position="36"/>
    </location>
</feature>
<evidence type="ECO:0000313" key="13">
    <source>
        <dbReference type="EMBL" id="CAG9768944.1"/>
    </source>
</evidence>
<evidence type="ECO:0000256" key="3">
    <source>
        <dbReference type="ARBA" id="ARBA00022448"/>
    </source>
</evidence>
<dbReference type="Pfam" id="PF00474">
    <property type="entry name" value="SSF"/>
    <property type="match status" value="1"/>
</dbReference>
<dbReference type="Gene3D" id="1.20.1730.10">
    <property type="entry name" value="Sodium/glucose cotransporter"/>
    <property type="match status" value="1"/>
</dbReference>
<organism evidence="13 14">
    <name type="scientific">Ceutorhynchus assimilis</name>
    <name type="common">cabbage seed weevil</name>
    <dbReference type="NCBI Taxonomy" id="467358"/>
    <lineage>
        <taxon>Eukaryota</taxon>
        <taxon>Metazoa</taxon>
        <taxon>Ecdysozoa</taxon>
        <taxon>Arthropoda</taxon>
        <taxon>Hexapoda</taxon>
        <taxon>Insecta</taxon>
        <taxon>Pterygota</taxon>
        <taxon>Neoptera</taxon>
        <taxon>Endopterygota</taxon>
        <taxon>Coleoptera</taxon>
        <taxon>Polyphaga</taxon>
        <taxon>Cucujiformia</taxon>
        <taxon>Curculionidae</taxon>
        <taxon>Ceutorhynchinae</taxon>
        <taxon>Ceutorhynchus</taxon>
    </lineage>
</organism>
<evidence type="ECO:0000313" key="14">
    <source>
        <dbReference type="Proteomes" id="UP001152799"/>
    </source>
</evidence>
<keyword evidence="4" id="KW-1003">Cell membrane</keyword>
<feature type="transmembrane region" description="Helical" evidence="12">
    <location>
        <begin position="132"/>
        <end position="157"/>
    </location>
</feature>
<dbReference type="GO" id="GO:0015293">
    <property type="term" value="F:symporter activity"/>
    <property type="evidence" value="ECO:0007669"/>
    <property type="project" value="TreeGrafter"/>
</dbReference>
<keyword evidence="6 12" id="KW-1133">Transmembrane helix</keyword>
<sequence length="577" mass="63240">MDGEDDDVKRYFEVFDYVVFAVMLIVSALIGVYFAFFAKVKQNTTSEYLMGGKTMGIFPISMSLIASYISGISLLGLPAEMYTYGTQFWIALLPKILVAVITAYAILPVFYKLQITSTYEYLNLRFNNTVRMLGTILFLTKMLLYIPIVIYVPALAFSQVTGINLHLVTPVLCMVCIFYTTLGGLKAVVWTDTVQTIIMFGALILTVIIGTVKVGGVREVWTRNLEGDRIEFFNMNLDPTIRHSFWTVTIGNFFYWLASCSINQAMVQRCLAMPTLKAARMTLVIMVIGLWALVSMCCYMGLVIYAFYHKCDPVTRGFIHKSDQLLPYFIMDIAGDIPGLPGMFVSGVFSAALSSMSTGLNSMTGVIFEDLIKPKLKKPLTEAQASLLMKVIVVIIGTVCVGLVFVVEKLGTLIQAAGSIGAITAGPLMGVFALGMFFPCTTPQGALAGGLLSGALIAWISVGSQAQIAQGNIRFPQKPISVEGCSADWLAEYLSITLSGDIPKPTEPAFALYRLSYMYFTPLGTIAAIIIGLVVSYLTGRSKNKISTDVFSPLVRKFISKPKSDQLDLKVTNKSTR</sequence>
<feature type="transmembrane region" description="Helical" evidence="12">
    <location>
        <begin position="197"/>
        <end position="216"/>
    </location>
</feature>
<reference evidence="13" key="1">
    <citation type="submission" date="2022-01" db="EMBL/GenBank/DDBJ databases">
        <authorList>
            <person name="King R."/>
        </authorList>
    </citation>
    <scope>NUCLEOTIDE SEQUENCE</scope>
</reference>
<protein>
    <recommendedName>
        <fullName evidence="15">Sodium-coupled monocarboxylate transporter 1</fullName>
    </recommendedName>
</protein>
<feature type="transmembrane region" description="Helical" evidence="12">
    <location>
        <begin position="283"/>
        <end position="308"/>
    </location>
</feature>
<feature type="transmembrane region" description="Helical" evidence="12">
    <location>
        <begin position="243"/>
        <end position="262"/>
    </location>
</feature>
<dbReference type="InterPro" id="IPR001734">
    <property type="entry name" value="Na/solute_symporter"/>
</dbReference>
<evidence type="ECO:0000256" key="9">
    <source>
        <dbReference type="ARBA" id="ARBA00023136"/>
    </source>
</evidence>
<dbReference type="GO" id="GO:0005886">
    <property type="term" value="C:plasma membrane"/>
    <property type="evidence" value="ECO:0007669"/>
    <property type="project" value="UniProtKB-SubCell"/>
</dbReference>
<feature type="transmembrane region" description="Helical" evidence="12">
    <location>
        <begin position="413"/>
        <end position="438"/>
    </location>
</feature>
<dbReference type="InterPro" id="IPR038377">
    <property type="entry name" value="Na/Glc_symporter_sf"/>
</dbReference>
<dbReference type="Proteomes" id="UP001152799">
    <property type="component" value="Chromosome 5"/>
</dbReference>
<dbReference type="CDD" id="cd11492">
    <property type="entry name" value="SLC5sbd_NIS-SMVT"/>
    <property type="match status" value="1"/>
</dbReference>
<comment type="similarity">
    <text evidence="2 11">Belongs to the sodium:solute symporter (SSF) (TC 2.A.21) family.</text>
</comment>
<keyword evidence="9 12" id="KW-0472">Membrane</keyword>
<feature type="transmembrane region" description="Helical" evidence="12">
    <location>
        <begin position="387"/>
        <end position="407"/>
    </location>
</feature>
<evidence type="ECO:0000256" key="10">
    <source>
        <dbReference type="ARBA" id="ARBA00023201"/>
    </source>
</evidence>
<feature type="transmembrane region" description="Helical" evidence="12">
    <location>
        <begin position="445"/>
        <end position="462"/>
    </location>
</feature>
<feature type="transmembrane region" description="Helical" evidence="12">
    <location>
        <begin position="57"/>
        <end position="76"/>
    </location>
</feature>
<feature type="transmembrane region" description="Helical" evidence="12">
    <location>
        <begin position="328"/>
        <end position="353"/>
    </location>
</feature>
<dbReference type="NCBIfam" id="TIGR00813">
    <property type="entry name" value="sss"/>
    <property type="match status" value="1"/>
</dbReference>
<evidence type="ECO:0008006" key="15">
    <source>
        <dbReference type="Google" id="ProtNLM"/>
    </source>
</evidence>
<dbReference type="EMBL" id="OU892281">
    <property type="protein sequence ID" value="CAG9768944.1"/>
    <property type="molecule type" value="Genomic_DNA"/>
</dbReference>
<dbReference type="PANTHER" id="PTHR42985:SF21">
    <property type="entry name" value="SODIUM-DEPENDENT MULTIVITAMIN TRANSPORTER-LIKE PROTEIN"/>
    <property type="match status" value="1"/>
</dbReference>
<proteinExistence type="inferred from homology"/>
<name>A0A9N9MWU7_9CUCU</name>
<evidence type="ECO:0000256" key="6">
    <source>
        <dbReference type="ARBA" id="ARBA00022989"/>
    </source>
</evidence>
<evidence type="ECO:0000256" key="2">
    <source>
        <dbReference type="ARBA" id="ARBA00006434"/>
    </source>
</evidence>
<evidence type="ECO:0000256" key="7">
    <source>
        <dbReference type="ARBA" id="ARBA00023053"/>
    </source>
</evidence>
<feature type="transmembrane region" description="Helical" evidence="12">
    <location>
        <begin position="88"/>
        <end position="111"/>
    </location>
</feature>
<keyword evidence="10" id="KW-0739">Sodium transport</keyword>
<keyword evidence="14" id="KW-1185">Reference proteome</keyword>
<keyword evidence="8" id="KW-0406">Ion transport</keyword>